<dbReference type="RefSeq" id="XP_075079928.1">
    <property type="nucleotide sequence ID" value="XM_075223827.1"/>
</dbReference>
<proteinExistence type="predicted"/>
<reference evidence="2" key="2">
    <citation type="submission" date="2025-08" db="UniProtKB">
        <authorList>
            <consortium name="RefSeq"/>
        </authorList>
    </citation>
    <scope>IDENTIFICATION</scope>
    <source>
        <tissue evidence="2">Leaf</tissue>
    </source>
</reference>
<gene>
    <name evidence="2" type="primary">LOC142165228</name>
</gene>
<dbReference type="Proteomes" id="UP000790787">
    <property type="component" value="Chromosome 10"/>
</dbReference>
<name>A0AC58S4M0_TOBAC</name>
<accession>A0AC58S4M0</accession>
<keyword evidence="1" id="KW-1185">Reference proteome</keyword>
<evidence type="ECO:0000313" key="1">
    <source>
        <dbReference type="Proteomes" id="UP000790787"/>
    </source>
</evidence>
<protein>
    <submittedName>
        <fullName evidence="2">Uncharacterized protein LOC142165228</fullName>
    </submittedName>
</protein>
<reference evidence="1" key="1">
    <citation type="journal article" date="2014" name="Nat. Commun.">
        <title>The tobacco genome sequence and its comparison with those of tomato and potato.</title>
        <authorList>
            <person name="Sierro N."/>
            <person name="Battey J.N."/>
            <person name="Ouadi S."/>
            <person name="Bakaher N."/>
            <person name="Bovet L."/>
            <person name="Willig A."/>
            <person name="Goepfert S."/>
            <person name="Peitsch M.C."/>
            <person name="Ivanov N.V."/>
        </authorList>
    </citation>
    <scope>NUCLEOTIDE SEQUENCE [LARGE SCALE GENOMIC DNA]</scope>
</reference>
<evidence type="ECO:0000313" key="2">
    <source>
        <dbReference type="RefSeq" id="XP_075079928.1"/>
    </source>
</evidence>
<organism evidence="1 2">
    <name type="scientific">Nicotiana tabacum</name>
    <name type="common">Common tobacco</name>
    <dbReference type="NCBI Taxonomy" id="4097"/>
    <lineage>
        <taxon>Eukaryota</taxon>
        <taxon>Viridiplantae</taxon>
        <taxon>Streptophyta</taxon>
        <taxon>Embryophyta</taxon>
        <taxon>Tracheophyta</taxon>
        <taxon>Spermatophyta</taxon>
        <taxon>Magnoliopsida</taxon>
        <taxon>eudicotyledons</taxon>
        <taxon>Gunneridae</taxon>
        <taxon>Pentapetalae</taxon>
        <taxon>asterids</taxon>
        <taxon>lamiids</taxon>
        <taxon>Solanales</taxon>
        <taxon>Solanaceae</taxon>
        <taxon>Nicotianoideae</taxon>
        <taxon>Nicotianeae</taxon>
        <taxon>Nicotiana</taxon>
    </lineage>
</organism>
<sequence length="219" mass="25773">MGAPINTPWILCGNFNNGLNTENRIRQPVTAREIQGFQEMINNLQLTPLRSTGWYFTWCNKQPVASRVYSKIDWALGNFQWLKQYRHIEADFLNPGVSDHSPILLRFFQERRLHPKPFKLFSNVMEHPEFHAILSRNLFDKENEILVEIDKWGSIEDQALTQKSRANWIMYGDTNSKYFHAQLNIRHSKNTITSIYIDTGIKLTDPMHVEAEFIAFFKR</sequence>